<dbReference type="STRING" id="530564.Psta_3668"/>
<evidence type="ECO:0000313" key="3">
    <source>
        <dbReference type="EMBL" id="ADB18327.1"/>
    </source>
</evidence>
<evidence type="ECO:0000256" key="1">
    <source>
        <dbReference type="SAM" id="MobiDB-lite"/>
    </source>
</evidence>
<dbReference type="AlphaFoldDB" id="D2QZD5"/>
<dbReference type="Proteomes" id="UP000001887">
    <property type="component" value="Chromosome"/>
</dbReference>
<dbReference type="SUPFAM" id="SSF54523">
    <property type="entry name" value="Pili subunits"/>
    <property type="match status" value="1"/>
</dbReference>
<organism evidence="3 4">
    <name type="scientific">Pirellula staleyi (strain ATCC 27377 / DSM 6068 / ICPB 4128)</name>
    <name type="common">Pirella staleyi</name>
    <dbReference type="NCBI Taxonomy" id="530564"/>
    <lineage>
        <taxon>Bacteria</taxon>
        <taxon>Pseudomonadati</taxon>
        <taxon>Planctomycetota</taxon>
        <taxon>Planctomycetia</taxon>
        <taxon>Pirellulales</taxon>
        <taxon>Pirellulaceae</taxon>
        <taxon>Pirellula</taxon>
    </lineage>
</organism>
<sequence precursor="true">MALTTRVTVVQAEQVALVEETVLEVEPATVLAETILAGAEHHRFLRSPISQRLRAAEVAVALSSHNHLCFSRHHRSRNIRRAMTLLELILALALSVLVLSAVGMAIDVYFRMFDARRTNVEDAQLARALLRHMADDLKSAVQYSPPDLSGLALVAANGQTAATNASNSASNSGTGDGADSGSNTSGGTGTGSDDSGDSAGDAASGATPQAVPAATDPEAEDTGLALPVVGLYGTSTEFSVDVSKLPRVDQYQTLIDSASNLGVVDIPSDVKTVTYFVRSEESASLSSSALGGASQAEPSSTGQGRGLMRRELDRAVTTWAEMNGDLSVSTSDAKLLAEEVVSMQVQYFDGSQWLTEWNSDSAGGLPVAVEIVLVLTTVGVDPETAEDSENPSLIAAANATRQFRMVVHLPHAIPAATREATAAAEEEAAANSGSADAAASSGASP</sequence>
<keyword evidence="2" id="KW-0472">Membrane</keyword>
<dbReference type="eggNOG" id="COG4795">
    <property type="taxonomic scope" value="Bacteria"/>
</dbReference>
<feature type="region of interest" description="Disordered" evidence="1">
    <location>
        <begin position="417"/>
        <end position="445"/>
    </location>
</feature>
<dbReference type="Gene3D" id="2.10.70.20">
    <property type="entry name" value="gspk-gspi-gspj complex like domains"/>
    <property type="match status" value="1"/>
</dbReference>
<dbReference type="InterPro" id="IPR045584">
    <property type="entry name" value="Pilin-like"/>
</dbReference>
<gene>
    <name evidence="3" type="ordered locus">Psta_3668</name>
</gene>
<protein>
    <recommendedName>
        <fullName evidence="5">Type II secretion system protein J</fullName>
    </recommendedName>
</protein>
<reference evidence="3 4" key="1">
    <citation type="journal article" date="2009" name="Stand. Genomic Sci.">
        <title>Complete genome sequence of Pirellula staleyi type strain (ATCC 27377).</title>
        <authorList>
            <person name="Clum A."/>
            <person name="Tindall B.J."/>
            <person name="Sikorski J."/>
            <person name="Ivanova N."/>
            <person name="Mavrommatis K."/>
            <person name="Lucas S."/>
            <person name="Glavina del Rio T."/>
            <person name="Nolan M."/>
            <person name="Chen F."/>
            <person name="Tice H."/>
            <person name="Pitluck S."/>
            <person name="Cheng J.F."/>
            <person name="Chertkov O."/>
            <person name="Brettin T."/>
            <person name="Han C."/>
            <person name="Detter J.C."/>
            <person name="Kuske C."/>
            <person name="Bruce D."/>
            <person name="Goodwin L."/>
            <person name="Ovchinikova G."/>
            <person name="Pati A."/>
            <person name="Mikhailova N."/>
            <person name="Chen A."/>
            <person name="Palaniappan K."/>
            <person name="Land M."/>
            <person name="Hauser L."/>
            <person name="Chang Y.J."/>
            <person name="Jeffries C.D."/>
            <person name="Chain P."/>
            <person name="Rohde M."/>
            <person name="Goker M."/>
            <person name="Bristow J."/>
            <person name="Eisen J.A."/>
            <person name="Markowitz V."/>
            <person name="Hugenholtz P."/>
            <person name="Kyrpides N.C."/>
            <person name="Klenk H.P."/>
            <person name="Lapidus A."/>
        </authorList>
    </citation>
    <scope>NUCLEOTIDE SEQUENCE [LARGE SCALE GENOMIC DNA]</scope>
    <source>
        <strain evidence="4">ATCC 27377 / DSM 6068 / ICPB 4128</strain>
    </source>
</reference>
<keyword evidence="4" id="KW-1185">Reference proteome</keyword>
<evidence type="ECO:0000256" key="2">
    <source>
        <dbReference type="SAM" id="Phobius"/>
    </source>
</evidence>
<keyword evidence="2" id="KW-1133">Transmembrane helix</keyword>
<feature type="compositionally biased region" description="Low complexity" evidence="1">
    <location>
        <begin position="191"/>
        <end position="207"/>
    </location>
</feature>
<proteinExistence type="predicted"/>
<feature type="transmembrane region" description="Helical" evidence="2">
    <location>
        <begin position="85"/>
        <end position="110"/>
    </location>
</feature>
<feature type="region of interest" description="Disordered" evidence="1">
    <location>
        <begin position="163"/>
        <end position="218"/>
    </location>
</feature>
<dbReference type="EMBL" id="CP001848">
    <property type="protein sequence ID" value="ADB18327.1"/>
    <property type="molecule type" value="Genomic_DNA"/>
</dbReference>
<evidence type="ECO:0008006" key="5">
    <source>
        <dbReference type="Google" id="ProtNLM"/>
    </source>
</evidence>
<feature type="compositionally biased region" description="Low complexity" evidence="1">
    <location>
        <begin position="163"/>
        <end position="173"/>
    </location>
</feature>
<keyword evidence="2" id="KW-0812">Transmembrane</keyword>
<accession>D2QZD5</accession>
<name>D2QZD5_PIRSD</name>
<feature type="region of interest" description="Disordered" evidence="1">
    <location>
        <begin position="287"/>
        <end position="308"/>
    </location>
</feature>
<dbReference type="HOGENOM" id="CLU_615159_0_0_0"/>
<evidence type="ECO:0000313" key="4">
    <source>
        <dbReference type="Proteomes" id="UP000001887"/>
    </source>
</evidence>
<feature type="compositionally biased region" description="Gly residues" evidence="1">
    <location>
        <begin position="174"/>
        <end position="190"/>
    </location>
</feature>
<dbReference type="KEGG" id="psl:Psta_3668"/>